<dbReference type="InterPro" id="IPR037923">
    <property type="entry name" value="HTH-like"/>
</dbReference>
<evidence type="ECO:0000256" key="2">
    <source>
        <dbReference type="ARBA" id="ARBA00023125"/>
    </source>
</evidence>
<reference evidence="5 6" key="1">
    <citation type="journal article" date="2019" name="Int. J. Syst. Evol. Microbiol.">
        <title>Faecalibacillus intestinalis gen. nov., sp. nov. and Faecalibacillus faecis sp. nov., isolated from human faeces.</title>
        <authorList>
            <person name="Seo B."/>
            <person name="Jeon K."/>
            <person name="Baek I."/>
            <person name="Lee Y.M."/>
            <person name="Baek K."/>
            <person name="Ko G."/>
        </authorList>
    </citation>
    <scope>NUCLEOTIDE SEQUENCE [LARGE SCALE GENOMIC DNA]</scope>
    <source>
        <strain evidence="5 6">SNUG30099</strain>
    </source>
</reference>
<dbReference type="GO" id="GO:0003700">
    <property type="term" value="F:DNA-binding transcription factor activity"/>
    <property type="evidence" value="ECO:0007669"/>
    <property type="project" value="InterPro"/>
</dbReference>
<feature type="domain" description="HTH araC/xylS-type" evidence="4">
    <location>
        <begin position="238"/>
        <end position="335"/>
    </location>
</feature>
<evidence type="ECO:0000259" key="4">
    <source>
        <dbReference type="PROSITE" id="PS01124"/>
    </source>
</evidence>
<dbReference type="Gene3D" id="1.10.10.60">
    <property type="entry name" value="Homeodomain-like"/>
    <property type="match status" value="2"/>
</dbReference>
<sequence>MKMINKLIQFDLDEKLFREYYYLDKTSKNIQDFKLKYQDDAYNLNIVLNPEILQTHSLEEDYFEKNQDIIILKHPRYIPFFIHDHDYFEIIYILKGNAIQTIEDKVVELQAGHLFLLAPQIKHGIKVFNDETVLLNILIRKSTFLDTFSDYMKEYDITFDFFLSHYYAKDKISYLHFHSKQDIQIQNIILQMYEENNMQDSYSNTILCHLFSLLLAYIQRKTQENTEITTNIEKNENLKIIQYINDHYKTISLEKISQHFHYSIPYCSKWIKEKTGYSYYELLTHIKLQKGKQLLLNTTLSISQISKQLSYKNPESFIRTFKKYEAITPQAYRKNEQ</sequence>
<dbReference type="InterPro" id="IPR009057">
    <property type="entry name" value="Homeodomain-like_sf"/>
</dbReference>
<gene>
    <name evidence="5" type="ORF">C7U54_02045</name>
</gene>
<dbReference type="InterPro" id="IPR018060">
    <property type="entry name" value="HTH_AraC"/>
</dbReference>
<dbReference type="SMART" id="SM00342">
    <property type="entry name" value="HTH_ARAC"/>
    <property type="match status" value="1"/>
</dbReference>
<dbReference type="Proteomes" id="UP000240974">
    <property type="component" value="Unassembled WGS sequence"/>
</dbReference>
<dbReference type="Pfam" id="PF12833">
    <property type="entry name" value="HTH_18"/>
    <property type="match status" value="1"/>
</dbReference>
<protein>
    <submittedName>
        <fullName evidence="5">AraC family transcriptional regulator</fullName>
    </submittedName>
</protein>
<dbReference type="PANTHER" id="PTHR43280">
    <property type="entry name" value="ARAC-FAMILY TRANSCRIPTIONAL REGULATOR"/>
    <property type="match status" value="1"/>
</dbReference>
<dbReference type="SUPFAM" id="SSF51215">
    <property type="entry name" value="Regulatory protein AraC"/>
    <property type="match status" value="1"/>
</dbReference>
<dbReference type="Pfam" id="PF02311">
    <property type="entry name" value="AraC_binding"/>
    <property type="match status" value="1"/>
</dbReference>
<keyword evidence="6" id="KW-1185">Reference proteome</keyword>
<evidence type="ECO:0000313" key="6">
    <source>
        <dbReference type="Proteomes" id="UP000240974"/>
    </source>
</evidence>
<dbReference type="PANTHER" id="PTHR43280:SF28">
    <property type="entry name" value="HTH-TYPE TRANSCRIPTIONAL ACTIVATOR RHAS"/>
    <property type="match status" value="1"/>
</dbReference>
<keyword evidence="2" id="KW-0238">DNA-binding</keyword>
<keyword evidence="3" id="KW-0804">Transcription</keyword>
<dbReference type="GO" id="GO:0043565">
    <property type="term" value="F:sequence-specific DNA binding"/>
    <property type="evidence" value="ECO:0007669"/>
    <property type="project" value="InterPro"/>
</dbReference>
<keyword evidence="1" id="KW-0805">Transcription regulation</keyword>
<dbReference type="InterPro" id="IPR014710">
    <property type="entry name" value="RmlC-like_jellyroll"/>
</dbReference>
<evidence type="ECO:0000256" key="3">
    <source>
        <dbReference type="ARBA" id="ARBA00023163"/>
    </source>
</evidence>
<dbReference type="EMBL" id="PYLQ01000002">
    <property type="protein sequence ID" value="PST43121.1"/>
    <property type="molecule type" value="Genomic_DNA"/>
</dbReference>
<dbReference type="AlphaFoldDB" id="A0A2T3G6P4"/>
<evidence type="ECO:0000313" key="5">
    <source>
        <dbReference type="EMBL" id="PST43121.1"/>
    </source>
</evidence>
<dbReference type="Gene3D" id="2.60.120.10">
    <property type="entry name" value="Jelly Rolls"/>
    <property type="match status" value="1"/>
</dbReference>
<dbReference type="InterPro" id="IPR003313">
    <property type="entry name" value="AraC-bd"/>
</dbReference>
<accession>A0A2T3G6P4</accession>
<dbReference type="PROSITE" id="PS01124">
    <property type="entry name" value="HTH_ARAC_FAMILY_2"/>
    <property type="match status" value="1"/>
</dbReference>
<comment type="caution">
    <text evidence="5">The sequence shown here is derived from an EMBL/GenBank/DDBJ whole genome shotgun (WGS) entry which is preliminary data.</text>
</comment>
<evidence type="ECO:0000256" key="1">
    <source>
        <dbReference type="ARBA" id="ARBA00023015"/>
    </source>
</evidence>
<dbReference type="SUPFAM" id="SSF46689">
    <property type="entry name" value="Homeodomain-like"/>
    <property type="match status" value="1"/>
</dbReference>
<organism evidence="5 6">
    <name type="scientific">Faecalibacillus intestinalis</name>
    <dbReference type="NCBI Taxonomy" id="1982626"/>
    <lineage>
        <taxon>Bacteria</taxon>
        <taxon>Bacillati</taxon>
        <taxon>Bacillota</taxon>
        <taxon>Erysipelotrichia</taxon>
        <taxon>Erysipelotrichales</taxon>
        <taxon>Coprobacillaceae</taxon>
        <taxon>Faecalibacillus</taxon>
    </lineage>
</organism>
<name>A0A2T3G6P4_9FIRM</name>
<proteinExistence type="predicted"/>